<dbReference type="EMBL" id="CARXXK010000002">
    <property type="protein sequence ID" value="CAI6357370.1"/>
    <property type="molecule type" value="Genomic_DNA"/>
</dbReference>
<dbReference type="Proteomes" id="UP001160148">
    <property type="component" value="Unassembled WGS sequence"/>
</dbReference>
<organism evidence="1 2">
    <name type="scientific">Macrosiphum euphorbiae</name>
    <name type="common">potato aphid</name>
    <dbReference type="NCBI Taxonomy" id="13131"/>
    <lineage>
        <taxon>Eukaryota</taxon>
        <taxon>Metazoa</taxon>
        <taxon>Ecdysozoa</taxon>
        <taxon>Arthropoda</taxon>
        <taxon>Hexapoda</taxon>
        <taxon>Insecta</taxon>
        <taxon>Pterygota</taxon>
        <taxon>Neoptera</taxon>
        <taxon>Paraneoptera</taxon>
        <taxon>Hemiptera</taxon>
        <taxon>Sternorrhyncha</taxon>
        <taxon>Aphidomorpha</taxon>
        <taxon>Aphidoidea</taxon>
        <taxon>Aphididae</taxon>
        <taxon>Macrosiphini</taxon>
        <taxon>Macrosiphum</taxon>
    </lineage>
</organism>
<dbReference type="PANTHER" id="PTHR33053">
    <property type="entry name" value="PROTEIN, PUTATIVE-RELATED"/>
    <property type="match status" value="1"/>
</dbReference>
<dbReference type="PANTHER" id="PTHR33053:SF9">
    <property type="entry name" value="AGAP000105-PA"/>
    <property type="match status" value="1"/>
</dbReference>
<dbReference type="AlphaFoldDB" id="A0AAV0WNC6"/>
<protein>
    <recommendedName>
        <fullName evidence="3">DUF4218 domain-containing protein</fullName>
    </recommendedName>
</protein>
<evidence type="ECO:0000313" key="1">
    <source>
        <dbReference type="EMBL" id="CAI6357370.1"/>
    </source>
</evidence>
<proteinExistence type="predicted"/>
<name>A0AAV0WNC6_9HEMI</name>
<evidence type="ECO:0008006" key="3">
    <source>
        <dbReference type="Google" id="ProtNLM"/>
    </source>
</evidence>
<evidence type="ECO:0000313" key="2">
    <source>
        <dbReference type="Proteomes" id="UP001160148"/>
    </source>
</evidence>
<comment type="caution">
    <text evidence="1">The sequence shown here is derived from an EMBL/GenBank/DDBJ whole genome shotgun (WGS) entry which is preliminary data.</text>
</comment>
<accession>A0AAV0WNC6</accession>
<gene>
    <name evidence="1" type="ORF">MEUPH1_LOCUS13000</name>
</gene>
<sequence>MRAHEDFINKIQRQYHTRGDVTTIISIPNFDVVQNFSLDYMHVVCLGVVKKILMLCKGTLGNGRRDINDQKLNNQIIRNISDGLLSFKTCISCDFVRKPRALDKLARWKATEYRLFLLYVGIVSIHSIVPKKLYQHFLSLSIAMTIYLSPNYTDLAIFAKSLMFKFFKDFGSLYGNHFISHNVHALIHLFDDYNNFGSLDSVSCFKFKNYMGNLKKLVRKSDKPLQQVVKRFEERSSLINDPTVNLQNNKKNETFLKKYVKELVKSIFVVIYFMKII</sequence>
<keyword evidence="2" id="KW-1185">Reference proteome</keyword>
<reference evidence="1 2" key="1">
    <citation type="submission" date="2023-01" db="EMBL/GenBank/DDBJ databases">
        <authorList>
            <person name="Whitehead M."/>
        </authorList>
    </citation>
    <scope>NUCLEOTIDE SEQUENCE [LARGE SCALE GENOMIC DNA]</scope>
</reference>